<dbReference type="RefSeq" id="WP_120709203.1">
    <property type="nucleotide sequence ID" value="NZ_CP032696.1"/>
</dbReference>
<reference evidence="3 4" key="1">
    <citation type="submission" date="2018-10" db="EMBL/GenBank/DDBJ databases">
        <title>Rhizobium etli, R. leguminosarum and a new Rhizobium genospecies from Phaseolus dumosus.</title>
        <authorList>
            <person name="Ramirez-Puebla S.T."/>
            <person name="Rogel-Hernandez M.A."/>
            <person name="Guerrero G."/>
            <person name="Ormeno-Orrillo E."/>
            <person name="Martinez-Romero J.C."/>
            <person name="Negrete-Yankelevich S."/>
            <person name="Martinez-Romero E."/>
        </authorList>
    </citation>
    <scope>NUCLEOTIDE SEQUENCE [LARGE SCALE GENOMIC DNA]</scope>
    <source>
        <strain evidence="3 4">CCGE525</strain>
        <plasmid evidence="4">prccge525b</plasmid>
    </source>
</reference>
<dbReference type="AlphaFoldDB" id="A0A387FZ29"/>
<dbReference type="Gene3D" id="1.20.5.780">
    <property type="entry name" value="Single helix bin"/>
    <property type="match status" value="1"/>
</dbReference>
<dbReference type="Pfam" id="PF08681">
    <property type="entry name" value="TacA1"/>
    <property type="match status" value="1"/>
</dbReference>
<evidence type="ECO:0000256" key="1">
    <source>
        <dbReference type="ARBA" id="ARBA00022649"/>
    </source>
</evidence>
<geneLocation type="plasmid" evidence="4">
    <name>prccge525b</name>
</geneLocation>
<keyword evidence="3" id="KW-0614">Plasmid</keyword>
<keyword evidence="4" id="KW-1185">Reference proteome</keyword>
<comment type="similarity">
    <text evidence="2">Belongs to the TacA antitoxin family.</text>
</comment>
<evidence type="ECO:0000313" key="3">
    <source>
        <dbReference type="EMBL" id="AYG64310.1"/>
    </source>
</evidence>
<name>A0A387FZ29_9HYPH</name>
<dbReference type="Proteomes" id="UP000282195">
    <property type="component" value="Plasmid pRCCGE525b"/>
</dbReference>
<dbReference type="EMBL" id="CP032696">
    <property type="protein sequence ID" value="AYG64310.1"/>
    <property type="molecule type" value="Genomic_DNA"/>
</dbReference>
<dbReference type="SUPFAM" id="SSF47598">
    <property type="entry name" value="Ribbon-helix-helix"/>
    <property type="match status" value="1"/>
</dbReference>
<dbReference type="PANTHER" id="PTHR35401:SF2">
    <property type="entry name" value="ABC-TYPE TRANSPORT SYSTEM"/>
    <property type="match status" value="1"/>
</dbReference>
<dbReference type="InterPro" id="IPR010985">
    <property type="entry name" value="Ribbon_hlx_hlx"/>
</dbReference>
<dbReference type="PANTHER" id="PTHR35401">
    <property type="entry name" value="COPG FAMILY HELIX-TURN-HELIX PROTEIN-RELATED-RELATED"/>
    <property type="match status" value="1"/>
</dbReference>
<sequence length="92" mass="10280">MPRAAAENTNRFPMQIPPAEKARLMRAAALERTSLKEFVLRNALVAAEAVIEKAERISLDEEQTRFILDLMDNPPQPNAKLKAAARLLAARK</sequence>
<dbReference type="InterPro" id="IPR014795">
    <property type="entry name" value="TacA_1-like"/>
</dbReference>
<dbReference type="GO" id="GO:0006355">
    <property type="term" value="P:regulation of DNA-templated transcription"/>
    <property type="evidence" value="ECO:0007669"/>
    <property type="project" value="InterPro"/>
</dbReference>
<evidence type="ECO:0000256" key="2">
    <source>
        <dbReference type="ARBA" id="ARBA00049988"/>
    </source>
</evidence>
<accession>A0A387FZ29</accession>
<protein>
    <submittedName>
        <fullName evidence="3">DUF1778 domain-containing protein</fullName>
    </submittedName>
</protein>
<dbReference type="OrthoDB" id="6460605at2"/>
<keyword evidence="1" id="KW-1277">Toxin-antitoxin system</keyword>
<organism evidence="3 4">
    <name type="scientific">Rhizobium jaguaris</name>
    <dbReference type="NCBI Taxonomy" id="1312183"/>
    <lineage>
        <taxon>Bacteria</taxon>
        <taxon>Pseudomonadati</taxon>
        <taxon>Pseudomonadota</taxon>
        <taxon>Alphaproteobacteria</taxon>
        <taxon>Hyphomicrobiales</taxon>
        <taxon>Rhizobiaceae</taxon>
        <taxon>Rhizobium/Agrobacterium group</taxon>
        <taxon>Rhizobium</taxon>
    </lineage>
</organism>
<proteinExistence type="inferred from homology"/>
<evidence type="ECO:0000313" key="4">
    <source>
        <dbReference type="Proteomes" id="UP000282195"/>
    </source>
</evidence>
<dbReference type="KEGG" id="rjg:CCGE525_36130"/>
<gene>
    <name evidence="3" type="ORF">CCGE525_36130</name>
</gene>